<protein>
    <submittedName>
        <fullName evidence="1">Uncharacterized protein</fullName>
    </submittedName>
</protein>
<dbReference type="Proteomes" id="UP000799770">
    <property type="component" value="Unassembled WGS sequence"/>
</dbReference>
<proteinExistence type="predicted"/>
<keyword evidence="2" id="KW-1185">Reference proteome</keyword>
<name>A0A6A5YRC8_9PLEO</name>
<dbReference type="AlphaFoldDB" id="A0A6A5YRC8"/>
<evidence type="ECO:0000313" key="1">
    <source>
        <dbReference type="EMBL" id="KAF2109533.1"/>
    </source>
</evidence>
<reference evidence="1" key="1">
    <citation type="journal article" date="2020" name="Stud. Mycol.">
        <title>101 Dothideomycetes genomes: a test case for predicting lifestyles and emergence of pathogens.</title>
        <authorList>
            <person name="Haridas S."/>
            <person name="Albert R."/>
            <person name="Binder M."/>
            <person name="Bloem J."/>
            <person name="Labutti K."/>
            <person name="Salamov A."/>
            <person name="Andreopoulos B."/>
            <person name="Baker S."/>
            <person name="Barry K."/>
            <person name="Bills G."/>
            <person name="Bluhm B."/>
            <person name="Cannon C."/>
            <person name="Castanera R."/>
            <person name="Culley D."/>
            <person name="Daum C."/>
            <person name="Ezra D."/>
            <person name="Gonzalez J."/>
            <person name="Henrissat B."/>
            <person name="Kuo A."/>
            <person name="Liang C."/>
            <person name="Lipzen A."/>
            <person name="Lutzoni F."/>
            <person name="Magnuson J."/>
            <person name="Mondo S."/>
            <person name="Nolan M."/>
            <person name="Ohm R."/>
            <person name="Pangilinan J."/>
            <person name="Park H.-J."/>
            <person name="Ramirez L."/>
            <person name="Alfaro M."/>
            <person name="Sun H."/>
            <person name="Tritt A."/>
            <person name="Yoshinaga Y."/>
            <person name="Zwiers L.-H."/>
            <person name="Turgeon B."/>
            <person name="Goodwin S."/>
            <person name="Spatafora J."/>
            <person name="Crous P."/>
            <person name="Grigoriev I."/>
        </authorList>
    </citation>
    <scope>NUCLEOTIDE SEQUENCE</scope>
    <source>
        <strain evidence="1">CBS 627.86</strain>
    </source>
</reference>
<organism evidence="1 2">
    <name type="scientific">Lophiotrema nucula</name>
    <dbReference type="NCBI Taxonomy" id="690887"/>
    <lineage>
        <taxon>Eukaryota</taxon>
        <taxon>Fungi</taxon>
        <taxon>Dikarya</taxon>
        <taxon>Ascomycota</taxon>
        <taxon>Pezizomycotina</taxon>
        <taxon>Dothideomycetes</taxon>
        <taxon>Pleosporomycetidae</taxon>
        <taxon>Pleosporales</taxon>
        <taxon>Lophiotremataceae</taxon>
        <taxon>Lophiotrema</taxon>
    </lineage>
</organism>
<dbReference type="EMBL" id="ML977342">
    <property type="protein sequence ID" value="KAF2109533.1"/>
    <property type="molecule type" value="Genomic_DNA"/>
</dbReference>
<accession>A0A6A5YRC8</accession>
<evidence type="ECO:0000313" key="2">
    <source>
        <dbReference type="Proteomes" id="UP000799770"/>
    </source>
</evidence>
<gene>
    <name evidence="1" type="ORF">BDV96DRAFT_651964</name>
</gene>
<sequence length="186" mass="22182">MEDLFELRLMNKLFANGVLLAAYESGRLSGYHFANSIDVVRHGKVPYCDELWRLFCPSLKRKVLAMKYRKHCTQSTLFSTFFQRAVEVRMHEQGTRQSDRTAVDVLVHNMVEHIDFRLFDAYHSHNSRYLSWAPPWELAEYDRKIGSSSGDVSISIRVFQFFTQWKKWGRLTWAEEELQIWRYFND</sequence>